<dbReference type="EMBL" id="JAPDDS010000011">
    <property type="protein sequence ID" value="MCW1886564.1"/>
    <property type="molecule type" value="Genomic_DNA"/>
</dbReference>
<evidence type="ECO:0000256" key="1">
    <source>
        <dbReference type="SAM" id="SignalP"/>
    </source>
</evidence>
<dbReference type="Proteomes" id="UP001207930">
    <property type="component" value="Unassembled WGS sequence"/>
</dbReference>
<dbReference type="Gene3D" id="2.30.30.700">
    <property type="entry name" value="SLA1 homology domain 1"/>
    <property type="match status" value="1"/>
</dbReference>
<organism evidence="2 3">
    <name type="scientific">Luteolibacter flavescens</name>
    <dbReference type="NCBI Taxonomy" id="1859460"/>
    <lineage>
        <taxon>Bacteria</taxon>
        <taxon>Pseudomonadati</taxon>
        <taxon>Verrucomicrobiota</taxon>
        <taxon>Verrucomicrobiia</taxon>
        <taxon>Verrucomicrobiales</taxon>
        <taxon>Verrucomicrobiaceae</taxon>
        <taxon>Luteolibacter</taxon>
    </lineage>
</organism>
<gene>
    <name evidence="2" type="ORF">OKA04_17635</name>
</gene>
<evidence type="ECO:0000313" key="2">
    <source>
        <dbReference type="EMBL" id="MCW1886564.1"/>
    </source>
</evidence>
<keyword evidence="3" id="KW-1185">Reference proteome</keyword>
<accession>A0ABT3FTL1</accession>
<name>A0ABT3FTL1_9BACT</name>
<keyword evidence="1" id="KW-0732">Signal</keyword>
<proteinExistence type="predicted"/>
<sequence length="240" mass="26469">MRNFLFISTVVLPCLALSPASAQEKRTFTSSDGKTLEADLVSATDKQATLKRTSDGKEFVLPLDRLSEDDRKYVAGWLAKEAEKVAANAKANSRAARELDLSVEVDRSEKVKVPEGEYLSKDDVLTLYPGDKVHLEFSEFGKPSVVAAVSKPDSTVTFELTNADGVTTLNRTTDMQLTVAMDCENRPLGTEEFGRTHLRPTDKGLAATDAWQGKVWTLKLSNFEVSQKSADEVYNERVSK</sequence>
<feature type="signal peptide" evidence="1">
    <location>
        <begin position="1"/>
        <end position="22"/>
    </location>
</feature>
<comment type="caution">
    <text evidence="2">The sequence shown here is derived from an EMBL/GenBank/DDBJ whole genome shotgun (WGS) entry which is preliminary data.</text>
</comment>
<protein>
    <recommendedName>
        <fullName evidence="4">SLA1 homology domain-containing protein</fullName>
    </recommendedName>
</protein>
<reference evidence="2 3" key="1">
    <citation type="submission" date="2022-10" db="EMBL/GenBank/DDBJ databases">
        <title>Luteolibacter flavescens strain MCCC 1K03193, whole genome shotgun sequencing project.</title>
        <authorList>
            <person name="Zhao G."/>
            <person name="Shen L."/>
        </authorList>
    </citation>
    <scope>NUCLEOTIDE SEQUENCE [LARGE SCALE GENOMIC DNA]</scope>
    <source>
        <strain evidence="2 3">MCCC 1K03193</strain>
    </source>
</reference>
<evidence type="ECO:0000313" key="3">
    <source>
        <dbReference type="Proteomes" id="UP001207930"/>
    </source>
</evidence>
<evidence type="ECO:0008006" key="4">
    <source>
        <dbReference type="Google" id="ProtNLM"/>
    </source>
</evidence>
<dbReference type="RefSeq" id="WP_264502520.1">
    <property type="nucleotide sequence ID" value="NZ_JAPDDS010000011.1"/>
</dbReference>
<feature type="chain" id="PRO_5045917007" description="SLA1 homology domain-containing protein" evidence="1">
    <location>
        <begin position="23"/>
        <end position="240"/>
    </location>
</feature>